<gene>
    <name evidence="5" type="ORF">Z517_10034</name>
</gene>
<dbReference type="Gene3D" id="3.40.50.150">
    <property type="entry name" value="Vaccinia Virus protein VP39"/>
    <property type="match status" value="1"/>
</dbReference>
<dbReference type="RefSeq" id="XP_013281396.1">
    <property type="nucleotide sequence ID" value="XM_013425942.1"/>
</dbReference>
<dbReference type="Pfam" id="PF00891">
    <property type="entry name" value="Methyltransf_2"/>
    <property type="match status" value="1"/>
</dbReference>
<dbReference type="Gene3D" id="1.10.10.10">
    <property type="entry name" value="Winged helix-like DNA-binding domain superfamily/Winged helix DNA-binding domain"/>
    <property type="match status" value="1"/>
</dbReference>
<dbReference type="InterPro" id="IPR016461">
    <property type="entry name" value="COMT-like"/>
</dbReference>
<dbReference type="SUPFAM" id="SSF46785">
    <property type="entry name" value="Winged helix' DNA-binding domain"/>
    <property type="match status" value="1"/>
</dbReference>
<dbReference type="InterPro" id="IPR001077">
    <property type="entry name" value="COMT_C"/>
</dbReference>
<keyword evidence="2" id="KW-0808">Transferase</keyword>
<dbReference type="GO" id="GO:0008171">
    <property type="term" value="F:O-methyltransferase activity"/>
    <property type="evidence" value="ECO:0007669"/>
    <property type="project" value="InterPro"/>
</dbReference>
<proteinExistence type="predicted"/>
<evidence type="ECO:0000256" key="3">
    <source>
        <dbReference type="ARBA" id="ARBA00022691"/>
    </source>
</evidence>
<dbReference type="Proteomes" id="UP000053029">
    <property type="component" value="Unassembled WGS sequence"/>
</dbReference>
<dbReference type="PANTHER" id="PTHR43712:SF19">
    <property type="entry name" value="DUAL O-METHYLTRANSFERASE_FAD-DEPENDENT MONOOXYGENASE ELCB"/>
    <property type="match status" value="1"/>
</dbReference>
<name>A0A0D2GAC8_9EURO</name>
<dbReference type="InterPro" id="IPR029063">
    <property type="entry name" value="SAM-dependent_MTases_sf"/>
</dbReference>
<evidence type="ECO:0000256" key="2">
    <source>
        <dbReference type="ARBA" id="ARBA00022679"/>
    </source>
</evidence>
<accession>A0A0D2GAC8</accession>
<keyword evidence="1" id="KW-0489">Methyltransferase</keyword>
<dbReference type="EMBL" id="KN846974">
    <property type="protein sequence ID" value="KIW77588.1"/>
    <property type="molecule type" value="Genomic_DNA"/>
</dbReference>
<dbReference type="GeneID" id="25309524"/>
<dbReference type="OrthoDB" id="1606438at2759"/>
<evidence type="ECO:0000256" key="1">
    <source>
        <dbReference type="ARBA" id="ARBA00022603"/>
    </source>
</evidence>
<dbReference type="STRING" id="1442368.A0A0D2GAC8"/>
<dbReference type="PANTHER" id="PTHR43712">
    <property type="entry name" value="PUTATIVE (AFU_ORTHOLOGUE AFUA_4G14580)-RELATED"/>
    <property type="match status" value="1"/>
</dbReference>
<dbReference type="VEuPathDB" id="FungiDB:Z517_10034"/>
<organism evidence="5 6">
    <name type="scientific">Fonsecaea pedrosoi CBS 271.37</name>
    <dbReference type="NCBI Taxonomy" id="1442368"/>
    <lineage>
        <taxon>Eukaryota</taxon>
        <taxon>Fungi</taxon>
        <taxon>Dikarya</taxon>
        <taxon>Ascomycota</taxon>
        <taxon>Pezizomycotina</taxon>
        <taxon>Eurotiomycetes</taxon>
        <taxon>Chaetothyriomycetidae</taxon>
        <taxon>Chaetothyriales</taxon>
        <taxon>Herpotrichiellaceae</taxon>
        <taxon>Fonsecaea</taxon>
    </lineage>
</organism>
<dbReference type="InterPro" id="IPR036388">
    <property type="entry name" value="WH-like_DNA-bd_sf"/>
</dbReference>
<dbReference type="PROSITE" id="PS51683">
    <property type="entry name" value="SAM_OMT_II"/>
    <property type="match status" value="1"/>
</dbReference>
<evidence type="ECO:0000313" key="6">
    <source>
        <dbReference type="Proteomes" id="UP000053029"/>
    </source>
</evidence>
<protein>
    <recommendedName>
        <fullName evidence="4">O-methyltransferase C-terminal domain-containing protein</fullName>
    </recommendedName>
</protein>
<feature type="domain" description="O-methyltransferase C-terminal" evidence="4">
    <location>
        <begin position="201"/>
        <end position="397"/>
    </location>
</feature>
<dbReference type="SUPFAM" id="SSF53335">
    <property type="entry name" value="S-adenosyl-L-methionine-dependent methyltransferases"/>
    <property type="match status" value="1"/>
</dbReference>
<dbReference type="GO" id="GO:0032259">
    <property type="term" value="P:methylation"/>
    <property type="evidence" value="ECO:0007669"/>
    <property type="project" value="UniProtKB-KW"/>
</dbReference>
<dbReference type="HOGENOM" id="CLU_005533_1_4_1"/>
<reference evidence="5 6" key="1">
    <citation type="submission" date="2015-01" db="EMBL/GenBank/DDBJ databases">
        <title>The Genome Sequence of Fonsecaea pedrosoi CBS 271.37.</title>
        <authorList>
            <consortium name="The Broad Institute Genomics Platform"/>
            <person name="Cuomo C."/>
            <person name="de Hoog S."/>
            <person name="Gorbushina A."/>
            <person name="Stielow B."/>
            <person name="Teixiera M."/>
            <person name="Abouelleil A."/>
            <person name="Chapman S.B."/>
            <person name="Priest M."/>
            <person name="Young S.K."/>
            <person name="Wortman J."/>
            <person name="Nusbaum C."/>
            <person name="Birren B."/>
        </authorList>
    </citation>
    <scope>NUCLEOTIDE SEQUENCE [LARGE SCALE GENOMIC DNA]</scope>
    <source>
        <strain evidence="5 6">CBS 271.37</strain>
    </source>
</reference>
<evidence type="ECO:0000259" key="4">
    <source>
        <dbReference type="Pfam" id="PF00891"/>
    </source>
</evidence>
<keyword evidence="3" id="KW-0949">S-adenosyl-L-methionine</keyword>
<sequence length="432" mass="48336">MALSDTNLSELEAVAAACLVKAGLLNRNLEASKLVNGHSKSLHQNGAELRDMRLSLFESVQNLLLMVTPPEYILTQGLSASIMDLTALRYINRFSVAKGVPADDKISYEALAQNVGVDESQMKRVLRYAMTKGIFVEVDGGVAHTETSLLLLQDGIATLSRYSSDRGWPIASRFNDAIDKWGHGSPEPNETAFNLFKNTDLPMFEYHEQHPEFGADFHAVMNQFTKSPPLSHQHIKSAYEWSSLSHTTIADVGGSLGHASIAILETNPSLTCIVQDLPKTVAQATNPSTSIVPAHVKSRISFQEHSFWDPQPVVADIYFLRMIFHDWADKYAKKILQALLVAMKPGSKLLIMDYVTLPYGTLKIGDERRMRIRDMQMMVMHNALERDEGEWRRLFAETDSRLKLIKIRKPTGSALSLLEVVLEERRDSVLQS</sequence>
<evidence type="ECO:0000313" key="5">
    <source>
        <dbReference type="EMBL" id="KIW77588.1"/>
    </source>
</evidence>
<dbReference type="InterPro" id="IPR036390">
    <property type="entry name" value="WH_DNA-bd_sf"/>
</dbReference>
<dbReference type="AlphaFoldDB" id="A0A0D2GAC8"/>
<keyword evidence="6" id="KW-1185">Reference proteome</keyword>